<reference evidence="1 2" key="2">
    <citation type="journal article" date="2011" name="PLoS Genet.">
        <title>Caenorhabditis briggsae recombinant inbred line genotypes reveal inter-strain incompatibility and the evolution of recombination.</title>
        <authorList>
            <person name="Ross J.A."/>
            <person name="Koboldt D.C."/>
            <person name="Staisch J.E."/>
            <person name="Chamberlin H.M."/>
            <person name="Gupta B.P."/>
            <person name="Miller R.D."/>
            <person name="Baird S.E."/>
            <person name="Haag E.S."/>
        </authorList>
    </citation>
    <scope>NUCLEOTIDE SEQUENCE [LARGE SCALE GENOMIC DNA]</scope>
    <source>
        <strain evidence="1 2">AF16</strain>
    </source>
</reference>
<reference evidence="1 2" key="1">
    <citation type="journal article" date="2003" name="PLoS Biol.">
        <title>The genome sequence of Caenorhabditis briggsae: a platform for comparative genomics.</title>
        <authorList>
            <person name="Stein L.D."/>
            <person name="Bao Z."/>
            <person name="Blasiar D."/>
            <person name="Blumenthal T."/>
            <person name="Brent M.R."/>
            <person name="Chen N."/>
            <person name="Chinwalla A."/>
            <person name="Clarke L."/>
            <person name="Clee C."/>
            <person name="Coghlan A."/>
            <person name="Coulson A."/>
            <person name="D'Eustachio P."/>
            <person name="Fitch D.H."/>
            <person name="Fulton L.A."/>
            <person name="Fulton R.E."/>
            <person name="Griffiths-Jones S."/>
            <person name="Harris T.W."/>
            <person name="Hillier L.W."/>
            <person name="Kamath R."/>
            <person name="Kuwabara P.E."/>
            <person name="Mardis E.R."/>
            <person name="Marra M.A."/>
            <person name="Miner T.L."/>
            <person name="Minx P."/>
            <person name="Mullikin J.C."/>
            <person name="Plumb R.W."/>
            <person name="Rogers J."/>
            <person name="Schein J.E."/>
            <person name="Sohrmann M."/>
            <person name="Spieth J."/>
            <person name="Stajich J.E."/>
            <person name="Wei C."/>
            <person name="Willey D."/>
            <person name="Wilson R.K."/>
            <person name="Durbin R."/>
            <person name="Waterston R.H."/>
        </authorList>
    </citation>
    <scope>NUCLEOTIDE SEQUENCE [LARGE SCALE GENOMIC DNA]</scope>
    <source>
        <strain evidence="1 2">AF16</strain>
    </source>
</reference>
<evidence type="ECO:0000313" key="3">
    <source>
        <dbReference type="WormBase" id="CBG08091"/>
    </source>
</evidence>
<dbReference type="OMA" id="HNDFKYM"/>
<dbReference type="PANTHER" id="PTHR47533">
    <property type="entry name" value="PROTEIN CBG21859"/>
    <property type="match status" value="1"/>
</dbReference>
<evidence type="ECO:0000313" key="2">
    <source>
        <dbReference type="Proteomes" id="UP000008549"/>
    </source>
</evidence>
<dbReference type="AlphaFoldDB" id="A8X5S6"/>
<proteinExistence type="predicted"/>
<dbReference type="FunFam" id="3.40.50.1820:FF:000493">
    <property type="entry name" value="Protein CBG12424"/>
    <property type="match status" value="1"/>
</dbReference>
<dbReference type="Pfam" id="PF06342">
    <property type="entry name" value="DUF1057"/>
    <property type="match status" value="1"/>
</dbReference>
<gene>
    <name evidence="1 3" type="ORF">CBG08091</name>
    <name evidence="1" type="ORF">CBG_08091</name>
</gene>
<dbReference type="EMBL" id="HE600971">
    <property type="protein sequence ID" value="CAP27987.2"/>
    <property type="molecule type" value="Genomic_DNA"/>
</dbReference>
<organism evidence="1 2">
    <name type="scientific">Caenorhabditis briggsae</name>
    <dbReference type="NCBI Taxonomy" id="6238"/>
    <lineage>
        <taxon>Eukaryota</taxon>
        <taxon>Metazoa</taxon>
        <taxon>Ecdysozoa</taxon>
        <taxon>Nematoda</taxon>
        <taxon>Chromadorea</taxon>
        <taxon>Rhabditida</taxon>
        <taxon>Rhabditina</taxon>
        <taxon>Rhabditomorpha</taxon>
        <taxon>Rhabditoidea</taxon>
        <taxon>Rhabditidae</taxon>
        <taxon>Peloderinae</taxon>
        <taxon>Caenorhabditis</taxon>
    </lineage>
</organism>
<dbReference type="RefSeq" id="XP_045093660.1">
    <property type="nucleotide sequence ID" value="XM_045238681.1"/>
</dbReference>
<dbReference type="Gene3D" id="3.40.50.1820">
    <property type="entry name" value="alpha/beta hydrolase"/>
    <property type="match status" value="1"/>
</dbReference>
<dbReference type="ESTHER" id="caebr-a8x5s6">
    <property type="family name" value="Duf_1057"/>
</dbReference>
<dbReference type="SUPFAM" id="SSF53474">
    <property type="entry name" value="alpha/beta-Hydrolases"/>
    <property type="match status" value="1"/>
</dbReference>
<dbReference type="PANTHER" id="PTHR47533:SF6">
    <property type="entry name" value="PROTEIN CBG08091"/>
    <property type="match status" value="1"/>
</dbReference>
<dbReference type="FunCoup" id="A8X5S6">
    <property type="interactions" value="2"/>
</dbReference>
<dbReference type="CTD" id="8585220"/>
<accession>A8X5S6</accession>
<dbReference type="eggNOG" id="ENOG502SAAS">
    <property type="taxonomic scope" value="Eukaryota"/>
</dbReference>
<dbReference type="GeneID" id="8585220"/>
<evidence type="ECO:0000313" key="1">
    <source>
        <dbReference type="EMBL" id="CAP27987.2"/>
    </source>
</evidence>
<dbReference type="Proteomes" id="UP000008549">
    <property type="component" value="Unassembled WGS sequence"/>
</dbReference>
<sequence length="372" mass="42369">MLATRNILTRNRIIIFRNIASVSDQASNMDIDVFQIQIRKKSARSTTYFDLNEYMKVINVTYKTGEAMDRFTTVESKYVDIGDPAGTKGTVVTLSGSPGTHNDFKYMKLLFEQKKIRMISTNYPGSEFVSGGLHNSYTNKDRNSYMKSLMEKLELKNVNKLVIMGHSRGGENALQMTSELSDDSNWPLVGAVMINSPGFAPHKGISKRMGAINFIISLIKRHNPTINMILHPILHWFYNDVIGLRVSHGKVAAAAILPMQTFAFDEQKLNIDDLKNKPNVRVFYGYGSKDFLIDEHQSEEVAMYFSNKNHYIIKNKDDAEKAKQKIQENIKSGDQFITANFTNEGHFLQKTYPEFIVDVVNVFFDADTDREK</sequence>
<dbReference type="InterPro" id="IPR010463">
    <property type="entry name" value="DUF1057"/>
</dbReference>
<name>A8X5S6_CAEBR</name>
<dbReference type="InParanoid" id="A8X5S6"/>
<protein>
    <submittedName>
        <fullName evidence="1">Protein CBG08091</fullName>
    </submittedName>
</protein>
<dbReference type="InterPro" id="IPR029058">
    <property type="entry name" value="AB_hydrolase_fold"/>
</dbReference>
<dbReference type="KEGG" id="cbr:CBG_08091"/>
<keyword evidence="2" id="KW-1185">Reference proteome</keyword>
<dbReference type="HOGENOM" id="CLU_903808_0_0_1"/>
<dbReference type="WormBase" id="CBG08091">
    <property type="protein sequence ID" value="CBP16171"/>
    <property type="gene ID" value="WBGene00029954"/>
</dbReference>